<proteinExistence type="predicted"/>
<feature type="region of interest" description="Disordered" evidence="1">
    <location>
        <begin position="18"/>
        <end position="43"/>
    </location>
</feature>
<sequence length="183" mass="18503">MTALIWLGGLTAAVGASVSSPEVPPLQSPSQVLPPGPSPTAARLPKDTLVRITVDRTLRSDQVSAGDRFPIHLSDPVVIDGRTALPAGLKGEGEVIDAKKSGMGGSGGRLIVNARYLQCGQTRISLGKMHLISAGNEGTVGAVALAAVAGPFGMLVRGRNGVIAQGAAADAKVIIEIEVPAAC</sequence>
<gene>
    <name evidence="2" type="ORF">G7078_04680</name>
</gene>
<evidence type="ECO:0000313" key="2">
    <source>
        <dbReference type="EMBL" id="QIL02151.1"/>
    </source>
</evidence>
<dbReference type="Proteomes" id="UP000502502">
    <property type="component" value="Chromosome"/>
</dbReference>
<dbReference type="KEGG" id="ssin:G7078_04680"/>
<name>A0A6G7ZME5_9SPHN</name>
<organism evidence="2 3">
    <name type="scientific">Sphingomonas sinipercae</name>
    <dbReference type="NCBI Taxonomy" id="2714944"/>
    <lineage>
        <taxon>Bacteria</taxon>
        <taxon>Pseudomonadati</taxon>
        <taxon>Pseudomonadota</taxon>
        <taxon>Alphaproteobacteria</taxon>
        <taxon>Sphingomonadales</taxon>
        <taxon>Sphingomonadaceae</taxon>
        <taxon>Sphingomonas</taxon>
    </lineage>
</organism>
<accession>A0A6G7ZME5</accession>
<reference evidence="2 3" key="1">
    <citation type="submission" date="2020-03" db="EMBL/GenBank/DDBJ databases">
        <title>Sphingomonas sp. nov., isolated from fish.</title>
        <authorList>
            <person name="Hyun D.-W."/>
            <person name="Bae J.-W."/>
        </authorList>
    </citation>
    <scope>NUCLEOTIDE SEQUENCE [LARGE SCALE GENOMIC DNA]</scope>
    <source>
        <strain evidence="2 3">HDW15C</strain>
    </source>
</reference>
<feature type="compositionally biased region" description="Pro residues" evidence="1">
    <location>
        <begin position="22"/>
        <end position="38"/>
    </location>
</feature>
<dbReference type="RefSeq" id="WP_166093494.1">
    <property type="nucleotide sequence ID" value="NZ_CP049871.1"/>
</dbReference>
<protein>
    <submittedName>
        <fullName evidence="2">Uncharacterized protein</fullName>
    </submittedName>
</protein>
<dbReference type="EMBL" id="CP049871">
    <property type="protein sequence ID" value="QIL02151.1"/>
    <property type="molecule type" value="Genomic_DNA"/>
</dbReference>
<evidence type="ECO:0000256" key="1">
    <source>
        <dbReference type="SAM" id="MobiDB-lite"/>
    </source>
</evidence>
<evidence type="ECO:0000313" key="3">
    <source>
        <dbReference type="Proteomes" id="UP000502502"/>
    </source>
</evidence>
<dbReference type="AlphaFoldDB" id="A0A6G7ZME5"/>
<keyword evidence="3" id="KW-1185">Reference proteome</keyword>